<name>A0ABT0EEF0_9PSED</name>
<comment type="caution">
    <text evidence="1">The sequence shown here is derived from an EMBL/GenBank/DDBJ whole genome shotgun (WGS) entry which is preliminary data.</text>
</comment>
<keyword evidence="2" id="KW-1185">Reference proteome</keyword>
<proteinExistence type="predicted"/>
<accession>A0ABT0EEF0</accession>
<dbReference type="Proteomes" id="UP001317085">
    <property type="component" value="Unassembled WGS sequence"/>
</dbReference>
<protein>
    <submittedName>
        <fullName evidence="1">Uncharacterized protein</fullName>
    </submittedName>
</protein>
<dbReference type="EMBL" id="JAKNRV010000037">
    <property type="protein sequence ID" value="MCK1784096.1"/>
    <property type="molecule type" value="Genomic_DNA"/>
</dbReference>
<evidence type="ECO:0000313" key="2">
    <source>
        <dbReference type="Proteomes" id="UP001317085"/>
    </source>
</evidence>
<reference evidence="1 2" key="1">
    <citation type="submission" date="2022-02" db="EMBL/GenBank/DDBJ databases">
        <title>Comparative genomics of the first Antarctic Pseudomonas spp. capable of biotransforming 2,4,6-Trinitrotoluene.</title>
        <authorList>
            <person name="Cabrera M.A."/>
            <person name="Marquez S.L."/>
            <person name="Perez-Donoso J.M."/>
        </authorList>
    </citation>
    <scope>NUCLEOTIDE SEQUENCE [LARGE SCALE GENOMIC DNA]</scope>
    <source>
        <strain evidence="1 2">TNT11</strain>
    </source>
</reference>
<dbReference type="RefSeq" id="WP_247397827.1">
    <property type="nucleotide sequence ID" value="NZ_JAKNRV010000037.1"/>
</dbReference>
<organism evidence="1 2">
    <name type="scientific">Pseudomonas emilianonis</name>
    <dbReference type="NCBI Taxonomy" id="2915812"/>
    <lineage>
        <taxon>Bacteria</taxon>
        <taxon>Pseudomonadati</taxon>
        <taxon>Pseudomonadota</taxon>
        <taxon>Gammaproteobacteria</taxon>
        <taxon>Pseudomonadales</taxon>
        <taxon>Pseudomonadaceae</taxon>
        <taxon>Pseudomonas</taxon>
    </lineage>
</organism>
<gene>
    <name evidence="1" type="ORF">L9Z73_06915</name>
</gene>
<sequence length="53" mass="6153">MQPIDFFKFPIKLKRYSGKGEVMSEEIKPIQATPVVLDENGIRWHPDLPSLKK</sequence>
<evidence type="ECO:0000313" key="1">
    <source>
        <dbReference type="EMBL" id="MCK1784096.1"/>
    </source>
</evidence>